<reference evidence="14 15" key="1">
    <citation type="journal article" date="2012" name="Mol. Biol. Evol.">
        <title>Genome reduction and co-evolution between the primary and secondary bacterial symbionts of psyllids.</title>
        <authorList>
            <person name="Sloan D.B."/>
            <person name="Moran N.A."/>
        </authorList>
    </citation>
    <scope>NUCLEOTIDE SEQUENCE [LARGE SCALE GENOMIC DNA]</scope>
    <source>
        <strain evidence="14">Hcub_S</strain>
    </source>
</reference>
<evidence type="ECO:0000256" key="11">
    <source>
        <dbReference type="ARBA" id="ARBA00029766"/>
    </source>
</evidence>
<dbReference type="UniPathway" id="UPA00077">
    <property type="reaction ID" value="UER00155"/>
</dbReference>
<dbReference type="PANTHER" id="PTHR43071:SF1">
    <property type="entry name" value="2-AMINO-4-HYDROXY-6-HYDROXYMETHYLDIHYDROPTERIDINE PYROPHOSPHOKINASE"/>
    <property type="match status" value="1"/>
</dbReference>
<dbReference type="GO" id="GO:0005524">
    <property type="term" value="F:ATP binding"/>
    <property type="evidence" value="ECO:0007669"/>
    <property type="project" value="UniProtKB-KW"/>
</dbReference>
<dbReference type="InterPro" id="IPR035907">
    <property type="entry name" value="Hppk_sf"/>
</dbReference>
<evidence type="ECO:0000256" key="10">
    <source>
        <dbReference type="ARBA" id="ARBA00029409"/>
    </source>
</evidence>
<dbReference type="Gene3D" id="3.30.70.560">
    <property type="entry name" value="7,8-Dihydro-6-hydroxymethylpterin-pyrophosphokinase HPPK"/>
    <property type="match status" value="1"/>
</dbReference>
<dbReference type="CDD" id="cd00483">
    <property type="entry name" value="HPPK"/>
    <property type="match status" value="1"/>
</dbReference>
<dbReference type="PANTHER" id="PTHR43071">
    <property type="entry name" value="2-AMINO-4-HYDROXY-6-HYDROXYMETHYLDIHYDROPTERIDINE PYROPHOSPHOKINASE"/>
    <property type="match status" value="1"/>
</dbReference>
<dbReference type="Pfam" id="PF01288">
    <property type="entry name" value="HPPK"/>
    <property type="match status" value="1"/>
</dbReference>
<dbReference type="KEGG" id="sehc:A35E_00006"/>
<dbReference type="GO" id="GO:0046654">
    <property type="term" value="P:tetrahydrofolate biosynthetic process"/>
    <property type="evidence" value="ECO:0007669"/>
    <property type="project" value="UniProtKB-UniPathway"/>
</dbReference>
<evidence type="ECO:0000256" key="3">
    <source>
        <dbReference type="ARBA" id="ARBA00013253"/>
    </source>
</evidence>
<dbReference type="EMBL" id="CP003547">
    <property type="protein sequence ID" value="AFP85333.1"/>
    <property type="molecule type" value="Genomic_DNA"/>
</dbReference>
<dbReference type="STRING" id="134287.A35E_00006"/>
<name>J3YSP9_9ENTR</name>
<keyword evidence="6" id="KW-0547">Nucleotide-binding</keyword>
<keyword evidence="8" id="KW-0067">ATP-binding</keyword>
<dbReference type="EC" id="2.7.6.3" evidence="3"/>
<evidence type="ECO:0000256" key="8">
    <source>
        <dbReference type="ARBA" id="ARBA00022840"/>
    </source>
</evidence>
<sequence length="167" mass="19249">MRKCVIENVWLAIGSNLGDPTKQVKAALMAIGSLPNTRLLVCSSYYRSLPLGPQDQPDFLNAVLLLETSLTPDKFLDYIQAIERCQGRKKHVYRFGPRTLDLDILLFGKRIITTPRLIVPHYDMYNREFVLYPLLEVAPNLIFPDGTLLIQRLSRISRKNLTYWVKE</sequence>
<evidence type="ECO:0000259" key="13">
    <source>
        <dbReference type="PROSITE" id="PS00794"/>
    </source>
</evidence>
<comment type="similarity">
    <text evidence="2">Belongs to the HPPK family.</text>
</comment>
<keyword evidence="15" id="KW-1185">Reference proteome</keyword>
<comment type="pathway">
    <text evidence="1">Cofactor biosynthesis; tetrahydrofolate biosynthesis; 2-amino-4-hydroxy-6-hydroxymethyl-7,8-dihydropteridine diphosphate from 7,8-dihydroneopterin triphosphate: step 4/4.</text>
</comment>
<dbReference type="InterPro" id="IPR000550">
    <property type="entry name" value="Hppk"/>
</dbReference>
<dbReference type="HOGENOM" id="CLU_097916_0_1_6"/>
<evidence type="ECO:0000256" key="9">
    <source>
        <dbReference type="ARBA" id="ARBA00022909"/>
    </source>
</evidence>
<protein>
    <recommendedName>
        <fullName evidence="4">2-amino-4-hydroxy-6-hydroxymethyldihydropteridine pyrophosphokinase</fullName>
        <ecNumber evidence="3">2.7.6.3</ecNumber>
    </recommendedName>
    <alternativeName>
        <fullName evidence="11">6-hydroxymethyl-7,8-dihydropterin pyrophosphokinase</fullName>
    </alternativeName>
    <alternativeName>
        <fullName evidence="12">7,8-dihydro-6-hydroxymethylpterin-pyrophosphokinase</fullName>
    </alternativeName>
</protein>
<dbReference type="SUPFAM" id="SSF55083">
    <property type="entry name" value="6-hydroxymethyl-7,8-dihydropterin pyrophosphokinase, HPPK"/>
    <property type="match status" value="1"/>
</dbReference>
<dbReference type="GO" id="GO:0016301">
    <property type="term" value="F:kinase activity"/>
    <property type="evidence" value="ECO:0007669"/>
    <property type="project" value="UniProtKB-KW"/>
</dbReference>
<accession>J3YSP9</accession>
<gene>
    <name evidence="14" type="ORF">A35E_00006</name>
</gene>
<feature type="domain" description="7,8-dihydro-6-hydroxymethylpterin-pyrophosphokinase" evidence="13">
    <location>
        <begin position="94"/>
        <end position="105"/>
    </location>
</feature>
<dbReference type="PATRIC" id="fig|134287.3.peg.6"/>
<organism evidence="14 15">
    <name type="scientific">secondary endosymbiont of Heteropsylla cubana</name>
    <dbReference type="NCBI Taxonomy" id="134287"/>
    <lineage>
        <taxon>Bacteria</taxon>
        <taxon>Pseudomonadati</taxon>
        <taxon>Pseudomonadota</taxon>
        <taxon>Gammaproteobacteria</taxon>
        <taxon>Enterobacterales</taxon>
        <taxon>Enterobacteriaceae</taxon>
        <taxon>aphid secondary symbionts</taxon>
    </lineage>
</organism>
<keyword evidence="9" id="KW-0289">Folate biosynthesis</keyword>
<evidence type="ECO:0000256" key="6">
    <source>
        <dbReference type="ARBA" id="ARBA00022741"/>
    </source>
</evidence>
<evidence type="ECO:0000256" key="4">
    <source>
        <dbReference type="ARBA" id="ARBA00016218"/>
    </source>
</evidence>
<dbReference type="NCBIfam" id="TIGR01498">
    <property type="entry name" value="folK"/>
    <property type="match status" value="1"/>
</dbReference>
<keyword evidence="7 14" id="KW-0418">Kinase</keyword>
<keyword evidence="5" id="KW-0808">Transferase</keyword>
<dbReference type="AlphaFoldDB" id="J3YSP9"/>
<evidence type="ECO:0000313" key="14">
    <source>
        <dbReference type="EMBL" id="AFP85333.1"/>
    </source>
</evidence>
<dbReference type="PROSITE" id="PS00794">
    <property type="entry name" value="HPPK"/>
    <property type="match status" value="1"/>
</dbReference>
<evidence type="ECO:0000256" key="7">
    <source>
        <dbReference type="ARBA" id="ARBA00022777"/>
    </source>
</evidence>
<dbReference type="Proteomes" id="UP000003937">
    <property type="component" value="Chromosome"/>
</dbReference>
<evidence type="ECO:0000256" key="12">
    <source>
        <dbReference type="ARBA" id="ARBA00033413"/>
    </source>
</evidence>
<dbReference type="GO" id="GO:0046656">
    <property type="term" value="P:folic acid biosynthetic process"/>
    <property type="evidence" value="ECO:0007669"/>
    <property type="project" value="UniProtKB-KW"/>
</dbReference>
<dbReference type="RefSeq" id="WP_014888630.1">
    <property type="nucleotide sequence ID" value="NC_018420.1"/>
</dbReference>
<comment type="function">
    <text evidence="10">Catalyzes the transfer of pyrophosphate from adenosine triphosphate (ATP) to 6-hydroxymethyl-7,8-dihydropterin, an enzymatic step in folate biosynthesis pathway.</text>
</comment>
<proteinExistence type="inferred from homology"/>
<dbReference type="GO" id="GO:0003848">
    <property type="term" value="F:2-amino-4-hydroxy-6-hydroxymethyldihydropteridine diphosphokinase activity"/>
    <property type="evidence" value="ECO:0007669"/>
    <property type="project" value="UniProtKB-EC"/>
</dbReference>
<evidence type="ECO:0000256" key="5">
    <source>
        <dbReference type="ARBA" id="ARBA00022679"/>
    </source>
</evidence>
<evidence type="ECO:0000256" key="2">
    <source>
        <dbReference type="ARBA" id="ARBA00005810"/>
    </source>
</evidence>
<evidence type="ECO:0000313" key="15">
    <source>
        <dbReference type="Proteomes" id="UP000003937"/>
    </source>
</evidence>
<evidence type="ECO:0000256" key="1">
    <source>
        <dbReference type="ARBA" id="ARBA00005051"/>
    </source>
</evidence>